<protein>
    <submittedName>
        <fullName evidence="1">Uncharacterized protein</fullName>
    </submittedName>
</protein>
<keyword evidence="2" id="KW-1185">Reference proteome</keyword>
<dbReference type="EMBL" id="AAXG02000032">
    <property type="protein sequence ID" value="EDM98814.1"/>
    <property type="molecule type" value="Genomic_DNA"/>
</dbReference>
<evidence type="ECO:0000313" key="1">
    <source>
        <dbReference type="EMBL" id="EDM98814.1"/>
    </source>
</evidence>
<accession>A6NZG5</accession>
<evidence type="ECO:0000313" key="2">
    <source>
        <dbReference type="Proteomes" id="UP000003639"/>
    </source>
</evidence>
<comment type="caution">
    <text evidence="1">The sequence shown here is derived from an EMBL/GenBank/DDBJ whole genome shotgun (WGS) entry which is preliminary data.</text>
</comment>
<reference evidence="1 2" key="2">
    <citation type="submission" date="2007-06" db="EMBL/GenBank/DDBJ databases">
        <title>Draft genome sequence of Pseudoflavonifractor capillosus ATCC 29799.</title>
        <authorList>
            <person name="Sudarsanam P."/>
            <person name="Ley R."/>
            <person name="Guruge J."/>
            <person name="Turnbaugh P.J."/>
            <person name="Mahowald M."/>
            <person name="Liep D."/>
            <person name="Gordon J."/>
        </authorList>
    </citation>
    <scope>NUCLEOTIDE SEQUENCE [LARGE SCALE GENOMIC DNA]</scope>
    <source>
        <strain evidence="1 2">ATCC 29799</strain>
    </source>
</reference>
<proteinExistence type="predicted"/>
<organism evidence="1 2">
    <name type="scientific">Pseudoflavonifractor capillosus ATCC 29799</name>
    <dbReference type="NCBI Taxonomy" id="411467"/>
    <lineage>
        <taxon>Bacteria</taxon>
        <taxon>Bacillati</taxon>
        <taxon>Bacillota</taxon>
        <taxon>Clostridia</taxon>
        <taxon>Eubacteriales</taxon>
        <taxon>Oscillospiraceae</taxon>
        <taxon>Pseudoflavonifractor</taxon>
    </lineage>
</organism>
<gene>
    <name evidence="1" type="ORF">BACCAP_03616</name>
</gene>
<dbReference type="AlphaFoldDB" id="A6NZG5"/>
<dbReference type="STRING" id="411467.BACCAP_03616"/>
<reference evidence="1 2" key="1">
    <citation type="submission" date="2007-04" db="EMBL/GenBank/DDBJ databases">
        <authorList>
            <person name="Fulton L."/>
            <person name="Clifton S."/>
            <person name="Fulton B."/>
            <person name="Xu J."/>
            <person name="Minx P."/>
            <person name="Pepin K.H."/>
            <person name="Johnson M."/>
            <person name="Thiruvilangam P."/>
            <person name="Bhonagiri V."/>
            <person name="Nash W.E."/>
            <person name="Mardis E.R."/>
            <person name="Wilson R.K."/>
        </authorList>
    </citation>
    <scope>NUCLEOTIDE SEQUENCE [LARGE SCALE GENOMIC DNA]</scope>
    <source>
        <strain evidence="1 2">ATCC 29799</strain>
    </source>
</reference>
<dbReference type="Proteomes" id="UP000003639">
    <property type="component" value="Unassembled WGS sequence"/>
</dbReference>
<sequence length="60" mass="6353">MGGAGQNLPCAGAGTVSLARLPPLSALGRTAAGSSIRRRFYFLTARRKAHGGLYEVFCYH</sequence>
<name>A6NZG5_9FIRM</name>